<dbReference type="GeneID" id="62206796"/>
<accession>A0A8H7ECA8</accession>
<dbReference type="EMBL" id="JAAABM010000013">
    <property type="protein sequence ID" value="KAF7673248.1"/>
    <property type="molecule type" value="Genomic_DNA"/>
</dbReference>
<gene>
    <name evidence="2" type="ORF">GT037_008571</name>
</gene>
<proteinExistence type="predicted"/>
<evidence type="ECO:0000256" key="1">
    <source>
        <dbReference type="SAM" id="MobiDB-lite"/>
    </source>
</evidence>
<dbReference type="RefSeq" id="XP_038783583.1">
    <property type="nucleotide sequence ID" value="XM_038933618.1"/>
</dbReference>
<reference evidence="2" key="1">
    <citation type="submission" date="2020-01" db="EMBL/GenBank/DDBJ databases">
        <authorList>
            <person name="Feng Z.H.Z."/>
        </authorList>
    </citation>
    <scope>NUCLEOTIDE SEQUENCE</scope>
    <source>
        <strain evidence="2">CBS107.38</strain>
    </source>
</reference>
<name>A0A8H7ECA8_9PLEO</name>
<evidence type="ECO:0000313" key="3">
    <source>
        <dbReference type="Proteomes" id="UP000596902"/>
    </source>
</evidence>
<reference evidence="2" key="2">
    <citation type="submission" date="2020-08" db="EMBL/GenBank/DDBJ databases">
        <title>Draft Genome Sequence of Cumin Blight Pathogen Alternaria burnsii.</title>
        <authorList>
            <person name="Feng Z."/>
        </authorList>
    </citation>
    <scope>NUCLEOTIDE SEQUENCE</scope>
    <source>
        <strain evidence="2">CBS107.38</strain>
    </source>
</reference>
<organism evidence="2 3">
    <name type="scientific">Alternaria burnsii</name>
    <dbReference type="NCBI Taxonomy" id="1187904"/>
    <lineage>
        <taxon>Eukaryota</taxon>
        <taxon>Fungi</taxon>
        <taxon>Dikarya</taxon>
        <taxon>Ascomycota</taxon>
        <taxon>Pezizomycotina</taxon>
        <taxon>Dothideomycetes</taxon>
        <taxon>Pleosporomycetidae</taxon>
        <taxon>Pleosporales</taxon>
        <taxon>Pleosporineae</taxon>
        <taxon>Pleosporaceae</taxon>
        <taxon>Alternaria</taxon>
        <taxon>Alternaria sect. Alternaria</taxon>
    </lineage>
</organism>
<evidence type="ECO:0000313" key="2">
    <source>
        <dbReference type="EMBL" id="KAF7673248.1"/>
    </source>
</evidence>
<feature type="region of interest" description="Disordered" evidence="1">
    <location>
        <begin position="1"/>
        <end position="20"/>
    </location>
</feature>
<dbReference type="Proteomes" id="UP000596902">
    <property type="component" value="Unassembled WGS sequence"/>
</dbReference>
<protein>
    <submittedName>
        <fullName evidence="2">Uncharacterized protein</fullName>
    </submittedName>
</protein>
<keyword evidence="3" id="KW-1185">Reference proteome</keyword>
<dbReference type="AlphaFoldDB" id="A0A8H7ECA8"/>
<comment type="caution">
    <text evidence="2">The sequence shown here is derived from an EMBL/GenBank/DDBJ whole genome shotgun (WGS) entry which is preliminary data.</text>
</comment>
<sequence length="63" mass="6529">MVCGAVTGQQQTGNQRRGESSGLVLSFGAAQDGGLANKRIRKAEEGGLRIMKGSRNLVEAPDG</sequence>